<organism evidence="1 2">
    <name type="scientific">Chaetomium tenue</name>
    <dbReference type="NCBI Taxonomy" id="1854479"/>
    <lineage>
        <taxon>Eukaryota</taxon>
        <taxon>Fungi</taxon>
        <taxon>Dikarya</taxon>
        <taxon>Ascomycota</taxon>
        <taxon>Pezizomycotina</taxon>
        <taxon>Sordariomycetes</taxon>
        <taxon>Sordariomycetidae</taxon>
        <taxon>Sordariales</taxon>
        <taxon>Chaetomiaceae</taxon>
        <taxon>Chaetomium</taxon>
    </lineage>
</organism>
<keyword evidence="2" id="KW-1185">Reference proteome</keyword>
<accession>A0ACB7P197</accession>
<name>A0ACB7P197_9PEZI</name>
<dbReference type="EMBL" id="JAGIZQ010000006">
    <property type="protein sequence ID" value="KAH6623684.1"/>
    <property type="molecule type" value="Genomic_DNA"/>
</dbReference>
<protein>
    <submittedName>
        <fullName evidence="1">Uncharacterized protein</fullName>
    </submittedName>
</protein>
<proteinExistence type="predicted"/>
<gene>
    <name evidence="1" type="ORF">F5144DRAFT_595808</name>
</gene>
<evidence type="ECO:0000313" key="2">
    <source>
        <dbReference type="Proteomes" id="UP000724584"/>
    </source>
</evidence>
<reference evidence="1 2" key="1">
    <citation type="journal article" date="2021" name="Nat. Commun.">
        <title>Genetic determinants of endophytism in the Arabidopsis root mycobiome.</title>
        <authorList>
            <person name="Mesny F."/>
            <person name="Miyauchi S."/>
            <person name="Thiergart T."/>
            <person name="Pickel B."/>
            <person name="Atanasova L."/>
            <person name="Karlsson M."/>
            <person name="Huettel B."/>
            <person name="Barry K.W."/>
            <person name="Haridas S."/>
            <person name="Chen C."/>
            <person name="Bauer D."/>
            <person name="Andreopoulos W."/>
            <person name="Pangilinan J."/>
            <person name="LaButti K."/>
            <person name="Riley R."/>
            <person name="Lipzen A."/>
            <person name="Clum A."/>
            <person name="Drula E."/>
            <person name="Henrissat B."/>
            <person name="Kohler A."/>
            <person name="Grigoriev I.V."/>
            <person name="Martin F.M."/>
            <person name="Hacquard S."/>
        </authorList>
    </citation>
    <scope>NUCLEOTIDE SEQUENCE [LARGE SCALE GENOMIC DNA]</scope>
    <source>
        <strain evidence="1 2">MPI-SDFR-AT-0079</strain>
    </source>
</reference>
<evidence type="ECO:0000313" key="1">
    <source>
        <dbReference type="EMBL" id="KAH6623684.1"/>
    </source>
</evidence>
<comment type="caution">
    <text evidence="1">The sequence shown here is derived from an EMBL/GenBank/DDBJ whole genome shotgun (WGS) entry which is preliminary data.</text>
</comment>
<sequence length="434" mass="46970">MAPRLPPSTDFGPQINLVIWLLTALSSAFLAMRVYCKFLRHRGLWWDDYLLIGSWVALVADCAFISACVNLGFGRPFTQFNFDNLDIFLLYSNLAGSFSILAALWSKTSFAVTVLRISSGWTKSFVWFIIITVNAALGGAIVITWAQCTPIEKGWRPSLEGYCWPKEIQIRYNIFTAVYSGAMDIVLAIVPWKIIWTLTMNRKEKVGVMVAMSMGVFAGITSLAKTSQLPTISNATFTESTTLLVLLGAAEPAITVVAASIPILRALVRDARPAPPGSARFYHSYRGDLTLRSGSGNGMYVGEGGGVGRSSTVVSSAGRYSRGRSVSVSSSASAWSREVQVHSRSYGRGHYRAKSSQGSVGRLSRLSGLSGLSLMVGRSASGDSNGLRNSLSVDSLPTPPPGKIVAVEEVVVEYEDRRSPRQGMSEWPGVGRAI</sequence>
<dbReference type="Proteomes" id="UP000724584">
    <property type="component" value="Unassembled WGS sequence"/>
</dbReference>